<name>A0ACB5SNJ5_9PEZI</name>
<comment type="caution">
    <text evidence="1">The sequence shown here is derived from an EMBL/GenBank/DDBJ whole genome shotgun (WGS) entry which is preliminary data.</text>
</comment>
<dbReference type="EMBL" id="BSXG01000158">
    <property type="protein sequence ID" value="GME49751.1"/>
    <property type="molecule type" value="Genomic_DNA"/>
</dbReference>
<evidence type="ECO:0000313" key="2">
    <source>
        <dbReference type="Proteomes" id="UP001165186"/>
    </source>
</evidence>
<keyword evidence="2" id="KW-1185">Reference proteome</keyword>
<accession>A0ACB5SNJ5</accession>
<protein>
    <submittedName>
        <fullName evidence="1">Uncharacterized protein</fullName>
    </submittedName>
</protein>
<sequence>MAASIPISPNTDTVLLFGSQALSFDQQSFRRLSSSLLNSQTHAWALRTVDDLPEQWDIICTEFPKLQAAAGAKLLPQLGKWLETGTMGTDRLPNILLSPLVVIAQLTEYAAYVELREADSEITLPPLETLGFCIGILSAMAVSCSTRKATFEKFAAAAVRLAMLIGAVVDAQDAEGEHGESATFTTVWKSRESGEEVTRILERFPEVREPNVLFDCSLTSQAYVSVSYDENRASVTTSRKSAPDLEQAFQAAGITFVEIGLCGRFHSAKHSVDMERLLGFCDAHPEFALPDATALRIPARSNTGEGFITQGKLHHVALLTILLQRSEWYKTFAAVKEACLADKATRVLCFGPEKCIPPSLLRSIGSQVLYFEDLAPAPQSADAIAVVGMSINVAGANDVGEFWQLLAEGKSQHKPVPADRFGFDTVFRETDASRTWYGNFVDHHDTFDHKFFKKTPREAASMDPQQRLLMQAAYQAVEQSGYFQSPHCDKHIGCYVGLCGTDYDNNVACHPPNAFTATGNLRSFIAGKVSHYFGWTGPGLTVDTACSGSAVAVHQACRAILTGECTAALAGGTNIMTQPLLFQNLAGASFLSPTGQCKPFDALADGYCRGEAIAAVFLKKMSAAIADGDQILGSIASTAVYQNQNCTPIFVPNALSLSDLFRTVLDKSGLDAQQVSVVEAHGTGTPVGDPAEYESIRRVFGGPRAKPLQLGSVKGLVGHTEGTSGAVSLVKVLLMLQEGSVPPQASFTRMNPAINATPADNMQISTTLQTWDMDFRAALINNYGASGSNASMIVTQAPKLGRGMAGAAPAGIKYPFWLCGLDDRSIRAYATKLRCFLKTKTPSIANLSFNVARQSNRTLDRALIFHCRSVEELDQKLAAVENGAASAAPAVLPSARPVILCFGGQISTSVGLDRQVYDNAAVLRKHLDRCDAAARTLGGGSIYPGVFQKEPVEDIVSLQTMLFAVQYAAAKSWIDCGVRPAAVVGHSFGELTAMCVSGVLGLKDAMKVIIGRAKIIRDGWGPEKGSMLAVEAGLEEVVKLLADSGTPATIACFNGPRSFTIAGSVSTIDAVVETMSSSYPAMRSKRLCVTNAFHSTLVEPLKADLNRIGEGVTFNKPTIPLERATEHASADEFTTSFVAEHLRNPVYFNHAIQRLAKQHPSAVWLEAGSNATITSMAAKALSSPDAHHFQAVNISGTDNLQKLIDTTMNLWRAGLRVAYWAHSAVQTYEYSPLLLPPYQFDRQKHWLELKEPPKLAAALASHVQSQLGEELPTKLWTFTGYQDSQQKLARFRINTMIPAYEEIVAGHTIAGTAPICPATVQIDIAIEALRSLHPDLSAPSMLPTVRGVTNMVPICVDPSRSVWLDVEALDAARRTWAWQMRSTGAAGAAATTHVSGEVLFRRGDDAQYALEFGRYERLVSHARCERVLQSRDRDVEAVQGRSIYRLFADVVEYGERYFGLQTLVGRGAESAGRVVRKHAGESWLDAFLADCFCQVAGIWVNCMTDRLPGDMYIANGIEQWVRSPRLGQPQAGEWNVFANHSRAADGSSFLSDIFVFDAETGSLAEVILGINYAKVSRQSMSKLLSRLTAPGAGNPPALSGAPAPELPAGPLPTLSQPPKAAAAKKAKSSAVDEIVKKLKLILADISGLEVDEIKDDVELGDIGVDSLMGMEMAKEIETAFKCALPQEDLMHVTDFPSLLKCLKSALDISDDDASSESDSAEQSDDSGYSTPASADTETTTPLPTPPESSSKQIGSELELSQSVILEAFRESKLLTDKLIEEHNALGYLNTVVPKQDQLCVALTVEAFRELGCDLATATPGQKLERIPHVPEQGKLAEYLYTMLEETRIVDLDGGVVTRTAVSVPAKSSSVLLQQLVKNFPDHACSNELAYWTGSHLAGVLIGKEDGIKLIFGTEKGRELVSGVYGDFPLNKLYYKQMGDFLARLLAKVPQHPGQAPLRILEMGAGTGATTKNLVPLLASLGVPVEYTFTDLASSFVAAARKRFKQYPFVKFRVHDIEKPPADDLVGSQHIVIASNAVHATRSLAGSAENIRKMLRPDGLLMVLEMTMPLYWVDIIFGVFEGWWLFEDGRTHAIAPPSRWEQDLHRAGYGHVDWSDGHAAEVQAERVIIATASGQQLGRLPVTPAPPKASPALNHDARRAATDGYVREYTEGFSVPDRLETAESPARVGVLITGATGSVGAHLAAHYASLPDVQSVVCLNRRSGNDPERRQREALESKGIVLDEQALSKLTVFEADTAKPWLGLSQQQYSGLLSHVTHIVHNAWPMNAKRPLKGFELQFQVMRNLLDLAAAISAHRPAHSRTTFQLISSIATVGHHPLHTGQPAVPEARMTIESVLPNGYGDAKHVCERMLDATLHTHPSRFRAMSVRLGQVAGSSVSGHWNSHEHLAFLLKSAQTLRALPALSGPLSWTPVDAVAGALADLALAATQPHPVYHVDNPVRQPWADVLPVLAQELGVPPERIVPFADWIARVRAFPGPVEWENPAAKLVDFLEEDFERMSCGGVLMGTERAREHSETMRGVGPVGEELVRKYVRRWKESGFLYQ</sequence>
<evidence type="ECO:0000313" key="1">
    <source>
        <dbReference type="EMBL" id="GME49751.1"/>
    </source>
</evidence>
<organism evidence="1 2">
    <name type="scientific">Neofusicoccum parvum</name>
    <dbReference type="NCBI Taxonomy" id="310453"/>
    <lineage>
        <taxon>Eukaryota</taxon>
        <taxon>Fungi</taxon>
        <taxon>Dikarya</taxon>
        <taxon>Ascomycota</taxon>
        <taxon>Pezizomycotina</taxon>
        <taxon>Dothideomycetes</taxon>
        <taxon>Dothideomycetes incertae sedis</taxon>
        <taxon>Botryosphaeriales</taxon>
        <taxon>Botryosphaeriaceae</taxon>
        <taxon>Neofusicoccum</taxon>
    </lineage>
</organism>
<gene>
    <name evidence="1" type="primary">g1920</name>
    <name evidence="1" type="ORF">NpPPO83_00001920</name>
</gene>
<proteinExistence type="predicted"/>
<reference evidence="1" key="1">
    <citation type="submission" date="2024-09" db="EMBL/GenBank/DDBJ databases">
        <title>Draft Genome Sequences of Neofusicoccum parvum.</title>
        <authorList>
            <person name="Ashida A."/>
            <person name="Camagna M."/>
            <person name="Tanaka A."/>
            <person name="Takemoto D."/>
        </authorList>
    </citation>
    <scope>NUCLEOTIDE SEQUENCE</scope>
    <source>
        <strain evidence="1">PPO83</strain>
    </source>
</reference>
<dbReference type="Proteomes" id="UP001165186">
    <property type="component" value="Unassembled WGS sequence"/>
</dbReference>